<keyword evidence="2" id="KW-1185">Reference proteome</keyword>
<comment type="caution">
    <text evidence="1">The sequence shown here is derived from an EMBL/GenBank/DDBJ whole genome shotgun (WGS) entry which is preliminary data.</text>
</comment>
<organism evidence="1 2">
    <name type="scientific">Coptis chinensis</name>
    <dbReference type="NCBI Taxonomy" id="261450"/>
    <lineage>
        <taxon>Eukaryota</taxon>
        <taxon>Viridiplantae</taxon>
        <taxon>Streptophyta</taxon>
        <taxon>Embryophyta</taxon>
        <taxon>Tracheophyta</taxon>
        <taxon>Spermatophyta</taxon>
        <taxon>Magnoliopsida</taxon>
        <taxon>Ranunculales</taxon>
        <taxon>Ranunculaceae</taxon>
        <taxon>Coptidoideae</taxon>
        <taxon>Coptis</taxon>
    </lineage>
</organism>
<evidence type="ECO:0000313" key="2">
    <source>
        <dbReference type="Proteomes" id="UP000631114"/>
    </source>
</evidence>
<protein>
    <submittedName>
        <fullName evidence="1">Uncharacterized protein</fullName>
    </submittedName>
</protein>
<accession>A0A835HGM5</accession>
<name>A0A835HGM5_9MAGN</name>
<evidence type="ECO:0000313" key="1">
    <source>
        <dbReference type="EMBL" id="KAF9600260.1"/>
    </source>
</evidence>
<dbReference type="Proteomes" id="UP000631114">
    <property type="component" value="Unassembled WGS sequence"/>
</dbReference>
<reference evidence="1 2" key="1">
    <citation type="submission" date="2020-10" db="EMBL/GenBank/DDBJ databases">
        <title>The Coptis chinensis genome and diversification of protoberbering-type alkaloids.</title>
        <authorList>
            <person name="Wang B."/>
            <person name="Shu S."/>
            <person name="Song C."/>
            <person name="Liu Y."/>
        </authorList>
    </citation>
    <scope>NUCLEOTIDE SEQUENCE [LARGE SCALE GENOMIC DNA]</scope>
    <source>
        <strain evidence="1">HL-2020</strain>
        <tissue evidence="1">Leaf</tissue>
    </source>
</reference>
<sequence length="78" mass="8804">MHSIAIILTVTEDYTWEVNWKAFVEQDHWLENGNVVATQDVNQSQNDWPKILFDGAFSMSNSRGAAGALCAQVKMARF</sequence>
<proteinExistence type="predicted"/>
<dbReference type="EMBL" id="JADFTS010000006">
    <property type="protein sequence ID" value="KAF9600260.1"/>
    <property type="molecule type" value="Genomic_DNA"/>
</dbReference>
<gene>
    <name evidence="1" type="ORF">IFM89_005846</name>
</gene>
<dbReference type="AlphaFoldDB" id="A0A835HGM5"/>